<dbReference type="Proteomes" id="UP001432322">
    <property type="component" value="Unassembled WGS sequence"/>
</dbReference>
<evidence type="ECO:0000256" key="2">
    <source>
        <dbReference type="SAM" id="SignalP"/>
    </source>
</evidence>
<feature type="region of interest" description="Disordered" evidence="1">
    <location>
        <begin position="218"/>
        <end position="238"/>
    </location>
</feature>
<dbReference type="EMBL" id="BTSY01000006">
    <property type="protein sequence ID" value="GMT32803.1"/>
    <property type="molecule type" value="Genomic_DNA"/>
</dbReference>
<proteinExistence type="predicted"/>
<protein>
    <submittedName>
        <fullName evidence="3">Uncharacterized protein</fullName>
    </submittedName>
</protein>
<gene>
    <name evidence="3" type="ORF">PFISCL1PPCAC_24100</name>
</gene>
<evidence type="ECO:0000313" key="3">
    <source>
        <dbReference type="EMBL" id="GMT32803.1"/>
    </source>
</evidence>
<evidence type="ECO:0000256" key="1">
    <source>
        <dbReference type="SAM" id="MobiDB-lite"/>
    </source>
</evidence>
<feature type="signal peptide" evidence="2">
    <location>
        <begin position="1"/>
        <end position="18"/>
    </location>
</feature>
<name>A0AAV5WRC6_9BILA</name>
<reference evidence="3" key="1">
    <citation type="submission" date="2023-10" db="EMBL/GenBank/DDBJ databases">
        <title>Genome assembly of Pristionchus species.</title>
        <authorList>
            <person name="Yoshida K."/>
            <person name="Sommer R.J."/>
        </authorList>
    </citation>
    <scope>NUCLEOTIDE SEQUENCE</scope>
    <source>
        <strain evidence="3">RS5133</strain>
    </source>
</reference>
<keyword evidence="2" id="KW-0732">Signal</keyword>
<evidence type="ECO:0000313" key="4">
    <source>
        <dbReference type="Proteomes" id="UP001432322"/>
    </source>
</evidence>
<feature type="compositionally biased region" description="Polar residues" evidence="1">
    <location>
        <begin position="165"/>
        <end position="174"/>
    </location>
</feature>
<feature type="non-terminal residue" evidence="3">
    <location>
        <position position="1"/>
    </location>
</feature>
<feature type="compositionally biased region" description="Polar residues" evidence="1">
    <location>
        <begin position="218"/>
        <end position="229"/>
    </location>
</feature>
<dbReference type="AlphaFoldDB" id="A0AAV5WRC6"/>
<feature type="chain" id="PRO_5043708638" evidence="2">
    <location>
        <begin position="19"/>
        <end position="238"/>
    </location>
</feature>
<feature type="compositionally biased region" description="Polar residues" evidence="1">
    <location>
        <begin position="131"/>
        <end position="154"/>
    </location>
</feature>
<comment type="caution">
    <text evidence="3">The sequence shown here is derived from an EMBL/GenBank/DDBJ whole genome shotgun (WGS) entry which is preliminary data.</text>
</comment>
<keyword evidence="4" id="KW-1185">Reference proteome</keyword>
<sequence length="238" mass="26179">FPISLSSFPYLFSSLLFSLSPMDTPLPDSIAEWCRKAHGFSFSSQDQIGFVIIKTMELARNSIDNEDRESIEFALRSLSSIRSMTYEYDQQRLDPLRHLIYGLSSCVSSLARFLVESNGVKSRMEEEGVAQDSSNPSTSQMPNSNDDSPQATVNPTPPEIESTDDSSPSFTAAESTEVEEPIDVKPLIGESSIGELLGDINVSSHPSTSHLPYSITDPPQVNVTSTPPQNGLFPLFHR</sequence>
<organism evidence="3 4">
    <name type="scientific">Pristionchus fissidentatus</name>
    <dbReference type="NCBI Taxonomy" id="1538716"/>
    <lineage>
        <taxon>Eukaryota</taxon>
        <taxon>Metazoa</taxon>
        <taxon>Ecdysozoa</taxon>
        <taxon>Nematoda</taxon>
        <taxon>Chromadorea</taxon>
        <taxon>Rhabditida</taxon>
        <taxon>Rhabditina</taxon>
        <taxon>Diplogasteromorpha</taxon>
        <taxon>Diplogasteroidea</taxon>
        <taxon>Neodiplogasteridae</taxon>
        <taxon>Pristionchus</taxon>
    </lineage>
</organism>
<feature type="region of interest" description="Disordered" evidence="1">
    <location>
        <begin position="121"/>
        <end position="185"/>
    </location>
</feature>
<accession>A0AAV5WRC6</accession>